<keyword evidence="1" id="KW-0812">Transmembrane</keyword>
<evidence type="ECO:0000313" key="3">
    <source>
        <dbReference type="Proteomes" id="UP000886758"/>
    </source>
</evidence>
<dbReference type="InterPro" id="IPR021299">
    <property type="entry name" value="DUF2871"/>
</dbReference>
<keyword evidence="1" id="KW-0472">Membrane</keyword>
<comment type="caution">
    <text evidence="2">The sequence shown here is derived from an EMBL/GenBank/DDBJ whole genome shotgun (WGS) entry which is preliminary data.</text>
</comment>
<reference evidence="2" key="1">
    <citation type="submission" date="2020-10" db="EMBL/GenBank/DDBJ databases">
        <authorList>
            <person name="Gilroy R."/>
        </authorList>
    </citation>
    <scope>NUCLEOTIDE SEQUENCE</scope>
    <source>
        <strain evidence="2">ChiW17-6978</strain>
    </source>
</reference>
<dbReference type="Pfam" id="PF11070">
    <property type="entry name" value="DUF2871"/>
    <property type="match status" value="1"/>
</dbReference>
<feature type="transmembrane region" description="Helical" evidence="1">
    <location>
        <begin position="5"/>
        <end position="23"/>
    </location>
</feature>
<keyword evidence="1" id="KW-1133">Transmembrane helix</keyword>
<dbReference type="Proteomes" id="UP000886758">
    <property type="component" value="Unassembled WGS sequence"/>
</dbReference>
<dbReference type="AlphaFoldDB" id="A0A9D1GSU3"/>
<gene>
    <name evidence="2" type="ORF">IAD46_06070</name>
</gene>
<feature type="transmembrane region" description="Helical" evidence="1">
    <location>
        <begin position="43"/>
        <end position="66"/>
    </location>
</feature>
<accession>A0A9D1GSU3</accession>
<sequence length="142" mass="15835">MVKKYLITAIVFLGIGLALGVFFREITKYFEYDLINNHTSLSAMHVHALVLGFIFSLVMMMLVKVFCIEQSKIERDAYIAYVIGLSIALIMMLIRGILQVVDVDFMAKIDSALAGIAGLGHILLGLSLVLYAIYLFKGIKEQ</sequence>
<feature type="transmembrane region" description="Helical" evidence="1">
    <location>
        <begin position="78"/>
        <end position="101"/>
    </location>
</feature>
<dbReference type="EMBL" id="DVLF01000189">
    <property type="protein sequence ID" value="HIT50579.1"/>
    <property type="molecule type" value="Genomic_DNA"/>
</dbReference>
<feature type="transmembrane region" description="Helical" evidence="1">
    <location>
        <begin position="113"/>
        <end position="136"/>
    </location>
</feature>
<protein>
    <submittedName>
        <fullName evidence="2">DUF2871 family protein</fullName>
    </submittedName>
</protein>
<proteinExistence type="predicted"/>
<organism evidence="2 3">
    <name type="scientific">Candidatus Pelethenecus faecipullorum</name>
    <dbReference type="NCBI Taxonomy" id="2840900"/>
    <lineage>
        <taxon>Bacteria</taxon>
        <taxon>Bacillati</taxon>
        <taxon>Mycoplasmatota</taxon>
        <taxon>Mollicutes</taxon>
        <taxon>Candidatus Pelethenecus</taxon>
    </lineage>
</organism>
<reference evidence="2" key="2">
    <citation type="journal article" date="2021" name="PeerJ">
        <title>Extensive microbial diversity within the chicken gut microbiome revealed by metagenomics and culture.</title>
        <authorList>
            <person name="Gilroy R."/>
            <person name="Ravi A."/>
            <person name="Getino M."/>
            <person name="Pursley I."/>
            <person name="Horton D.L."/>
            <person name="Alikhan N.F."/>
            <person name="Baker D."/>
            <person name="Gharbi K."/>
            <person name="Hall N."/>
            <person name="Watson M."/>
            <person name="Adriaenssens E.M."/>
            <person name="Foster-Nyarko E."/>
            <person name="Jarju S."/>
            <person name="Secka A."/>
            <person name="Antonio M."/>
            <person name="Oren A."/>
            <person name="Chaudhuri R.R."/>
            <person name="La Ragione R."/>
            <person name="Hildebrand F."/>
            <person name="Pallen M.J."/>
        </authorList>
    </citation>
    <scope>NUCLEOTIDE SEQUENCE</scope>
    <source>
        <strain evidence="2">ChiW17-6978</strain>
    </source>
</reference>
<name>A0A9D1GSU3_9MOLU</name>
<evidence type="ECO:0000256" key="1">
    <source>
        <dbReference type="SAM" id="Phobius"/>
    </source>
</evidence>
<evidence type="ECO:0000313" key="2">
    <source>
        <dbReference type="EMBL" id="HIT50579.1"/>
    </source>
</evidence>